<name>G0J222_CYCMS</name>
<dbReference type="InterPro" id="IPR012480">
    <property type="entry name" value="Hepar_II_III_C"/>
</dbReference>
<keyword evidence="2 5" id="KW-0732">Signal</keyword>
<accession>G0J222</accession>
<feature type="domain" description="Heparinase II/III-like C-terminal" evidence="6">
    <location>
        <begin position="418"/>
        <end position="631"/>
    </location>
</feature>
<organism evidence="8 9">
    <name type="scientific">Cyclobacterium marinum (strain ATCC 25205 / DSM 745 / LMG 13164 / NCIMB 1802)</name>
    <name type="common">Flectobacillus marinus</name>
    <dbReference type="NCBI Taxonomy" id="880070"/>
    <lineage>
        <taxon>Bacteria</taxon>
        <taxon>Pseudomonadati</taxon>
        <taxon>Bacteroidota</taxon>
        <taxon>Cytophagia</taxon>
        <taxon>Cytophagales</taxon>
        <taxon>Cyclobacteriaceae</taxon>
        <taxon>Cyclobacterium</taxon>
    </lineage>
</organism>
<comment type="subcellular location">
    <subcellularLocation>
        <location evidence="1">Periplasm</location>
    </subcellularLocation>
</comment>
<dbReference type="Proteomes" id="UP000001635">
    <property type="component" value="Chromosome"/>
</dbReference>
<dbReference type="PANTHER" id="PTHR39210">
    <property type="entry name" value="HEPARIN-SULFATE LYASE"/>
    <property type="match status" value="1"/>
</dbReference>
<dbReference type="Gene3D" id="1.50.10.100">
    <property type="entry name" value="Chondroitin AC/alginate lyase"/>
    <property type="match status" value="1"/>
</dbReference>
<gene>
    <name evidence="8" type="ordered locus">Cycma_0757</name>
</gene>
<dbReference type="SUPFAM" id="SSF48230">
    <property type="entry name" value="Chondroitin AC/alginate lyase"/>
    <property type="match status" value="1"/>
</dbReference>
<dbReference type="GO" id="GO:0016829">
    <property type="term" value="F:lyase activity"/>
    <property type="evidence" value="ECO:0007669"/>
    <property type="project" value="UniProtKB-KW"/>
</dbReference>
<evidence type="ECO:0000256" key="3">
    <source>
        <dbReference type="ARBA" id="ARBA00022764"/>
    </source>
</evidence>
<dbReference type="KEGG" id="cmr:Cycma_0757"/>
<evidence type="ECO:0000313" key="8">
    <source>
        <dbReference type="EMBL" id="AEL24531.1"/>
    </source>
</evidence>
<evidence type="ECO:0000259" key="7">
    <source>
        <dbReference type="Pfam" id="PF16889"/>
    </source>
</evidence>
<dbReference type="Gene3D" id="2.70.98.70">
    <property type="match status" value="1"/>
</dbReference>
<feature type="domain" description="Heparin-sulfate lyase N-terminal" evidence="7">
    <location>
        <begin position="48"/>
        <end position="360"/>
    </location>
</feature>
<dbReference type="eggNOG" id="COG5360">
    <property type="taxonomic scope" value="Bacteria"/>
</dbReference>
<keyword evidence="9" id="KW-1185">Reference proteome</keyword>
<protein>
    <submittedName>
        <fullName evidence="8">Heparinase II/III family protein</fullName>
    </submittedName>
</protein>
<reference evidence="9" key="1">
    <citation type="submission" date="2011-07" db="EMBL/GenBank/DDBJ databases">
        <title>The complete genome of Cyclobacterium marinum DSM 745.</title>
        <authorList>
            <person name="Lucas S."/>
            <person name="Han J."/>
            <person name="Lapidus A."/>
            <person name="Bruce D."/>
            <person name="Goodwin L."/>
            <person name="Pitluck S."/>
            <person name="Peters L."/>
            <person name="Kyrpides N."/>
            <person name="Mavromatis K."/>
            <person name="Ivanova N."/>
            <person name="Ovchinnikova G."/>
            <person name="Chertkov O."/>
            <person name="Detter J.C."/>
            <person name="Tapia R."/>
            <person name="Han C."/>
            <person name="Land M."/>
            <person name="Hauser L."/>
            <person name="Markowitz V."/>
            <person name="Cheng J.-F."/>
            <person name="Hugenholtz P."/>
            <person name="Woyke T."/>
            <person name="Wu D."/>
            <person name="Tindall B."/>
            <person name="Schuetze A."/>
            <person name="Brambilla E."/>
            <person name="Klenk H.-P."/>
            <person name="Eisen J.A."/>
        </authorList>
    </citation>
    <scope>NUCLEOTIDE SEQUENCE [LARGE SCALE GENOMIC DNA]</scope>
    <source>
        <strain evidence="9">ATCC 25205 / DSM 745 / LMG 13164 / NCIMB 1802</strain>
    </source>
</reference>
<dbReference type="EMBL" id="CP002955">
    <property type="protein sequence ID" value="AEL24531.1"/>
    <property type="molecule type" value="Genomic_DNA"/>
</dbReference>
<evidence type="ECO:0000256" key="4">
    <source>
        <dbReference type="ARBA" id="ARBA00023239"/>
    </source>
</evidence>
<dbReference type="STRING" id="880070.Cycma_0757"/>
<dbReference type="InterPro" id="IPR008929">
    <property type="entry name" value="Chondroitin_lyas"/>
</dbReference>
<dbReference type="AlphaFoldDB" id="G0J222"/>
<proteinExistence type="predicted"/>
<evidence type="ECO:0000256" key="2">
    <source>
        <dbReference type="ARBA" id="ARBA00022729"/>
    </source>
</evidence>
<dbReference type="Pfam" id="PF16889">
    <property type="entry name" value="Hepar_II_III_N"/>
    <property type="match status" value="1"/>
</dbReference>
<evidence type="ECO:0000256" key="5">
    <source>
        <dbReference type="SAM" id="SignalP"/>
    </source>
</evidence>
<sequence>MNPFKTKFYIFSLLILFGYQSSFAQQSWKEITTIKELYKAYPDLVKGVFDHIDFEHKGLEKVKLAASEEDWVLAANELLAYYRISENAKGLRKTLPRASSETVAVADTILMDVFTIQNVKGKVPLLENGHRDWYYKGPNNDREWAWLSNRHSQLSNVMGAYFQTGNPKYAQYMDLFLRDFILASMPYPAEKKSESIWRGLEVAARVKTWTRVFYGMLESEYISPATRFLILSSLPDHAHYNKNFHGGNNWLTMEISSLATVVAYFPEFKATDEWMDYAVTAMTESMRGQVYPDGVQTELSSHYHNVSLNNFELFKALCDEAGRELPEYFTQTIENMYGYIAKAIRPDGHRILNNDGDRGSDRDYILKAAKKYNKPEWAYLASNGSEGTKPSDGPSYFIPWAGQLISRSGYDAMAHWSFFDIGPWGSGHQHNDKLHLSLSAFGKDFLVDAGRYAYTGEVAEKFRPYALSSKGHNLVLIDGKVQEDGPRLAEKPVDNKRVQLTADFDFASSSFDDFIDLEGQASHNRSLFYVRGEFWVVVDRINTNQPRTISTLWHWHPEADVKQYGDATVGSYPEGSLEIVPVGDASFDIQMIKGQENPEIQGWYSPEYNLYEANVASIYNSEIKDTTTFVWLLIPSKGNAERQISRAKIIRENQNAIELEVYHNGKNYELSIPFEDNSFVKFNKK</sequence>
<dbReference type="RefSeq" id="WP_014018829.1">
    <property type="nucleotide sequence ID" value="NC_015914.1"/>
</dbReference>
<dbReference type="HOGENOM" id="CLU_013047_1_0_10"/>
<dbReference type="GO" id="GO:0042597">
    <property type="term" value="C:periplasmic space"/>
    <property type="evidence" value="ECO:0007669"/>
    <property type="project" value="UniProtKB-SubCell"/>
</dbReference>
<dbReference type="Pfam" id="PF07940">
    <property type="entry name" value="Hepar_II_III_C"/>
    <property type="match status" value="1"/>
</dbReference>
<dbReference type="OrthoDB" id="7335480at2"/>
<evidence type="ECO:0000256" key="1">
    <source>
        <dbReference type="ARBA" id="ARBA00004418"/>
    </source>
</evidence>
<feature type="signal peptide" evidence="5">
    <location>
        <begin position="1"/>
        <end position="24"/>
    </location>
</feature>
<keyword evidence="3" id="KW-0574">Periplasm</keyword>
<evidence type="ECO:0000259" key="6">
    <source>
        <dbReference type="Pfam" id="PF07940"/>
    </source>
</evidence>
<evidence type="ECO:0000313" key="9">
    <source>
        <dbReference type="Proteomes" id="UP000001635"/>
    </source>
</evidence>
<keyword evidence="4" id="KW-0456">Lyase</keyword>
<feature type="chain" id="PRO_5003401510" evidence="5">
    <location>
        <begin position="25"/>
        <end position="685"/>
    </location>
</feature>
<dbReference type="PANTHER" id="PTHR39210:SF1">
    <property type="entry name" value="HEPARIN-SULFATE LYASE"/>
    <property type="match status" value="1"/>
</dbReference>
<dbReference type="InterPro" id="IPR031680">
    <property type="entry name" value="Hepar_II_III_N"/>
</dbReference>